<dbReference type="SUPFAM" id="SSF53300">
    <property type="entry name" value="vWA-like"/>
    <property type="match status" value="2"/>
</dbReference>
<dbReference type="PROSITE" id="PS50234">
    <property type="entry name" value="VWFA"/>
    <property type="match status" value="2"/>
</dbReference>
<accession>A0ABS3TS02</accession>
<dbReference type="InterPro" id="IPR018511">
    <property type="entry name" value="Hemolysin-typ_Ca-bd_CS"/>
</dbReference>
<dbReference type="InterPro" id="IPR047777">
    <property type="entry name" value="LapA-like_RM"/>
</dbReference>
<evidence type="ECO:0000256" key="2">
    <source>
        <dbReference type="SAM" id="MobiDB-lite"/>
    </source>
</evidence>
<evidence type="ECO:0000313" key="4">
    <source>
        <dbReference type="EMBL" id="MBO3276452.1"/>
    </source>
</evidence>
<dbReference type="InterPro" id="IPR011049">
    <property type="entry name" value="Serralysin-like_metalloprot_C"/>
</dbReference>
<dbReference type="Pfam" id="PF00092">
    <property type="entry name" value="VWA"/>
    <property type="match status" value="1"/>
</dbReference>
<comment type="caution">
    <text evidence="4">The sequence shown here is derived from an EMBL/GenBank/DDBJ whole genome shotgun (WGS) entry which is preliminary data.</text>
</comment>
<protein>
    <submittedName>
        <fullName evidence="4">Retention module-containing protein</fullName>
    </submittedName>
</protein>
<feature type="region of interest" description="Disordered" evidence="2">
    <location>
        <begin position="71"/>
        <end position="94"/>
    </location>
</feature>
<dbReference type="InterPro" id="IPR002035">
    <property type="entry name" value="VWF_A"/>
</dbReference>
<dbReference type="Gene3D" id="2.150.10.10">
    <property type="entry name" value="Serralysin-like metalloprotease, C-terminal"/>
    <property type="match status" value="1"/>
</dbReference>
<dbReference type="Pfam" id="PF19116">
    <property type="entry name" value="DUF5801"/>
    <property type="match status" value="3"/>
</dbReference>
<organism evidence="4 5">
    <name type="scientific">Pseudomonas schmalbachii</name>
    <dbReference type="NCBI Taxonomy" id="2816993"/>
    <lineage>
        <taxon>Bacteria</taxon>
        <taxon>Pseudomonadati</taxon>
        <taxon>Pseudomonadota</taxon>
        <taxon>Gammaproteobacteria</taxon>
        <taxon>Pseudomonadales</taxon>
        <taxon>Pseudomonadaceae</taxon>
        <taxon>Pseudomonas</taxon>
    </lineage>
</organism>
<dbReference type="Pfam" id="PF13519">
    <property type="entry name" value="VWA_2"/>
    <property type="match status" value="1"/>
</dbReference>
<dbReference type="SMART" id="SM00327">
    <property type="entry name" value="VWA"/>
    <property type="match status" value="2"/>
</dbReference>
<dbReference type="NCBIfam" id="TIGR03661">
    <property type="entry name" value="T1SS_VCA0849"/>
    <property type="match status" value="1"/>
</dbReference>
<proteinExistence type="predicted"/>
<keyword evidence="1" id="KW-0106">Calcium</keyword>
<feature type="domain" description="VWFA" evidence="3">
    <location>
        <begin position="866"/>
        <end position="1061"/>
    </location>
</feature>
<dbReference type="PROSITE" id="PS00330">
    <property type="entry name" value="HEMOLYSIN_CALCIUM"/>
    <property type="match status" value="3"/>
</dbReference>
<dbReference type="NCBIfam" id="NF033682">
    <property type="entry name" value="retention_LapA"/>
    <property type="match status" value="1"/>
</dbReference>
<dbReference type="InterPro" id="IPR001343">
    <property type="entry name" value="Hemolysn_Ca-bd"/>
</dbReference>
<dbReference type="Gene3D" id="3.40.50.410">
    <property type="entry name" value="von Willebrand factor, type A domain"/>
    <property type="match status" value="2"/>
</dbReference>
<dbReference type="PANTHER" id="PTHR10338:SF108">
    <property type="entry name" value="INTER-ALPHA-TRYPSIN INHIBITOR HEAVY CHAIN H4-LIKE PROTEIN"/>
    <property type="match status" value="1"/>
</dbReference>
<name>A0ABS3TS02_9PSED</name>
<dbReference type="InterPro" id="IPR019960">
    <property type="entry name" value="T1SS_VCA0849"/>
</dbReference>
<dbReference type="PANTHER" id="PTHR10338">
    <property type="entry name" value="INTER-ALPHA-TRYPSIN INHIBITOR HEAVY CHAIN FAMILY MEMBER"/>
    <property type="match status" value="1"/>
</dbReference>
<feature type="compositionally biased region" description="Pro residues" evidence="2">
    <location>
        <begin position="182"/>
        <end position="203"/>
    </location>
</feature>
<dbReference type="PRINTS" id="PR00313">
    <property type="entry name" value="CABNDNGRPT"/>
</dbReference>
<keyword evidence="5" id="KW-1185">Reference proteome</keyword>
<evidence type="ECO:0000313" key="5">
    <source>
        <dbReference type="Proteomes" id="UP000669060"/>
    </source>
</evidence>
<evidence type="ECO:0000259" key="3">
    <source>
        <dbReference type="PROSITE" id="PS50234"/>
    </source>
</evidence>
<dbReference type="InterPro" id="IPR050934">
    <property type="entry name" value="ITIH"/>
</dbReference>
<dbReference type="Proteomes" id="UP000669060">
    <property type="component" value="Unassembled WGS sequence"/>
</dbReference>
<dbReference type="EMBL" id="JAELYA010000005">
    <property type="protein sequence ID" value="MBO3276452.1"/>
    <property type="molecule type" value="Genomic_DNA"/>
</dbReference>
<dbReference type="CDD" id="cd00198">
    <property type="entry name" value="vWFA"/>
    <property type="match status" value="2"/>
</dbReference>
<feature type="domain" description="VWFA" evidence="3">
    <location>
        <begin position="1245"/>
        <end position="1479"/>
    </location>
</feature>
<feature type="region of interest" description="Disordered" evidence="2">
    <location>
        <begin position="174"/>
        <end position="209"/>
    </location>
</feature>
<dbReference type="InterPro" id="IPR043824">
    <property type="entry name" value="DUF5801"/>
</dbReference>
<dbReference type="SUPFAM" id="SSF51120">
    <property type="entry name" value="beta-Roll"/>
    <property type="match status" value="1"/>
</dbReference>
<sequence>MATLLGVVGKVEGEVFALAADGSRRPLSAGDKLYVGEQLVTGAHGAVAVKVAGGGEIVLGRDSSLPLTSQLQAASHPSHGGEQVAQAPATPSQQDITDVKALQAAIAAGVDPTQHAEATAAGPAASAGGKAGGGHSFVLLTEVGGALSPEIGFPTGPAGSGPLFFLGDAVGQAEQPVEAQPPVEPPVVVPPTEPPPPPPPPVDGKPTAGLSSTLVAESNLPGGLPGGDAQVQRLALSAEGTSVSGSLDYDFGPDGAGSFSWNTAGLPQLSSGGVELTYSLSDDGRTLTAMAGDTAVFTLTLTDLDSGSFELTLLQPLDHPLQGVEDILQFEVGYTITDGNGTSASGGLDVSIVDDVPQGSLSVSDTEIPLLQTHDAATLGAGHDSASADFSFAFQVDAQYGADGGGDTSMSYSLTLAGAQGDDSGLTSDGAAIRLFDVDGVIVGSTAASAAEITTANTVFSLAVDTASGMVTLNQYRNIDHPGPGSSQGYANQNLELGADLVHLQGSLVVTDGDGDSVTDSRSLDLGGRISFSDDGPCIDTSGKHLNLTVDESNLYANATANVAALFNGSYGADGAGSTTYRLTTTDGKDSGLVDVASGQKVFLYQTANGVEGRVGGSGGDVAFSLTLNGGQITLDQRLALKHPNASNPNDPVSLGNDKIDLIATITDGDGDKASAKLDLGGKLTFLDDGPCITLKAGFHESLTVDESNLNHDATGHFAGAFDVSTGADGGSTSYSLSVSNGASSGLTTTSGQSIVLYQVSATVVEGRVGGTGGPAAFSLTLNASTGELKLDQKVALKHPDGSDPNDALSIGSGKISLVGTVTDGDGDKASASLDLGGKLVFRDDGPTANDDTPRCLVPQAPPKVNLTVVLDVSGSMQGSKLVNAKAALINMLHEYALMGIAIHVSLVTFSSSASDKGDFNFSGTGDTGYANLVSAINGLNASGTTNYEAALNLAKSNVLSDFGAPGADPSAINKVYFISDGEPNTGNTSAAFTNWKNFLANPDGDGNAATNAVEARAVGVGTSITDADLVNIDSHGTPIIVVNPTDLSATLQSLVTLDSVSGNLLANDTPVSADGTVRITQVEIDGEAFKVDADGNLTNSNPNASTATATYSNGLLTIQTEHGTLTLYLKDGGGHLAGDYTYASKANLSYPESGKISEVFKYTIVDGDGDTASANLNICLQYGQPMLVVGSNASDVDGSSVPHVVASPLDTIPGGPISGSNGNDVLVGDKGGATVYTQPGKNYNIALIIDTSGSMSDNSGTQGLSRMALAKQALVNLLNQIKGHDGTINVSLISFDDSAHVIKLNGLNAGNVNDLIRDINRLEADGATNYEDAFKEASKWFAKQVNDGANAAHDFINLAFFLTDGNPTVYNGNNSSGSTTNYNDVYQALVAGKDMLEGGHELSGADQVAVNAIGIGNGVNADVLQYFDNTSVTAHGVALSLPGGTVTDQVGEPKMINTAAELQAALQKGFSETTLQDVGNDHLVGGAGNDVIFGDVINTDHLSWSGSGHGAGEHDGQGYQGLIDYLTSTNGNVAPSLNQVRNYIIDHAGELNHAGDVRGGDDILDGGSGNDLLFGQGGRDILLGGDGDDLLFGGMGDDVLTGGGGADQFFWLKGETGHDVVTDFRIGEGDVLNLADLLQGETGTAASLSHYLSFSVNAGTTTIGVNPTGVSGGTTTQSIELSNVDLSAHYLGQAGNGVLSAGDTMSVLNGLLGDHAVKVDTV</sequence>
<dbReference type="Pfam" id="PF00353">
    <property type="entry name" value="HemolysinCabind"/>
    <property type="match status" value="3"/>
</dbReference>
<dbReference type="RefSeq" id="WP_208314553.1">
    <property type="nucleotide sequence ID" value="NZ_JAELYA010000005.1"/>
</dbReference>
<evidence type="ECO:0000256" key="1">
    <source>
        <dbReference type="ARBA" id="ARBA00022837"/>
    </source>
</evidence>
<gene>
    <name evidence="4" type="ORF">JFY56_14555</name>
</gene>
<dbReference type="InterPro" id="IPR036465">
    <property type="entry name" value="vWFA_dom_sf"/>
</dbReference>
<reference evidence="4 5" key="1">
    <citation type="submission" date="2020-12" db="EMBL/GenBank/DDBJ databases">
        <title>Pseudomonas schmalbachii sp. nov. isolated from millipede gut.</title>
        <authorList>
            <person name="Shelomi M."/>
        </authorList>
    </citation>
    <scope>NUCLEOTIDE SEQUENCE [LARGE SCALE GENOMIC DNA]</scope>
    <source>
        <strain evidence="4 5">Milli4</strain>
    </source>
</reference>